<dbReference type="Pfam" id="PF12796">
    <property type="entry name" value="Ank_2"/>
    <property type="match status" value="4"/>
</dbReference>
<dbReference type="InterPro" id="IPR036770">
    <property type="entry name" value="Ankyrin_rpt-contain_sf"/>
</dbReference>
<dbReference type="PROSITE" id="PS50297">
    <property type="entry name" value="ANK_REP_REGION"/>
    <property type="match status" value="7"/>
</dbReference>
<evidence type="ECO:0000313" key="5">
    <source>
        <dbReference type="Proteomes" id="UP000007879"/>
    </source>
</evidence>
<dbReference type="Pfam" id="PF00023">
    <property type="entry name" value="Ank"/>
    <property type="match status" value="2"/>
</dbReference>
<dbReference type="PANTHER" id="PTHR24166:SF48">
    <property type="entry name" value="PROTEIN VAPYRIN"/>
    <property type="match status" value="1"/>
</dbReference>
<dbReference type="SUPFAM" id="SSF48403">
    <property type="entry name" value="Ankyrin repeat"/>
    <property type="match status" value="2"/>
</dbReference>
<feature type="repeat" description="ANK" evidence="3">
    <location>
        <begin position="381"/>
        <end position="413"/>
    </location>
</feature>
<evidence type="ECO:0000256" key="3">
    <source>
        <dbReference type="PROSITE-ProRule" id="PRU00023"/>
    </source>
</evidence>
<evidence type="ECO:0000256" key="1">
    <source>
        <dbReference type="ARBA" id="ARBA00022737"/>
    </source>
</evidence>
<protein>
    <submittedName>
        <fullName evidence="4">Uncharacterized protein</fullName>
    </submittedName>
</protein>
<feature type="repeat" description="ANK" evidence="3">
    <location>
        <begin position="559"/>
        <end position="591"/>
    </location>
</feature>
<feature type="repeat" description="ANK" evidence="3">
    <location>
        <begin position="414"/>
        <end position="446"/>
    </location>
</feature>
<proteinExistence type="predicted"/>
<feature type="repeat" description="ANK" evidence="3">
    <location>
        <begin position="593"/>
        <end position="625"/>
    </location>
</feature>
<feature type="repeat" description="ANK" evidence="3">
    <location>
        <begin position="480"/>
        <end position="512"/>
    </location>
</feature>
<keyword evidence="5" id="KW-1185">Reference proteome</keyword>
<dbReference type="KEGG" id="aqu:109590240"/>
<dbReference type="RefSeq" id="XP_019861721.1">
    <property type="nucleotide sequence ID" value="XM_020006162.1"/>
</dbReference>
<dbReference type="Proteomes" id="UP000007879">
    <property type="component" value="Unassembled WGS sequence"/>
</dbReference>
<accession>A0AAN0JXS9</accession>
<dbReference type="GeneID" id="109590240"/>
<keyword evidence="2 3" id="KW-0040">ANK repeat</keyword>
<dbReference type="Gene3D" id="1.25.40.20">
    <property type="entry name" value="Ankyrin repeat-containing domain"/>
    <property type="match status" value="4"/>
</dbReference>
<dbReference type="PROSITE" id="PS50088">
    <property type="entry name" value="ANK_REPEAT"/>
    <property type="match status" value="9"/>
</dbReference>
<reference evidence="4" key="2">
    <citation type="submission" date="2024-06" db="UniProtKB">
        <authorList>
            <consortium name="EnsemblMetazoa"/>
        </authorList>
    </citation>
    <scope>IDENTIFICATION</scope>
</reference>
<feature type="repeat" description="ANK" evidence="3">
    <location>
        <begin position="348"/>
        <end position="380"/>
    </location>
</feature>
<dbReference type="PRINTS" id="PR01415">
    <property type="entry name" value="ANKYRIN"/>
</dbReference>
<dbReference type="EnsemblMetazoa" id="XM_020006162.1">
    <property type="protein sequence ID" value="XP_019861721.1"/>
    <property type="gene ID" value="LOC109590240"/>
</dbReference>
<feature type="repeat" description="ANK" evidence="3">
    <location>
        <begin position="626"/>
        <end position="658"/>
    </location>
</feature>
<name>A0AAN0JXS9_AMPQE</name>
<dbReference type="InterPro" id="IPR050889">
    <property type="entry name" value="Dendritic_Spine_Reg/Scaffold"/>
</dbReference>
<dbReference type="InterPro" id="IPR002110">
    <property type="entry name" value="Ankyrin_rpt"/>
</dbReference>
<dbReference type="AlphaFoldDB" id="A0AAN0JXS9"/>
<feature type="repeat" description="ANK" evidence="3">
    <location>
        <begin position="447"/>
        <end position="479"/>
    </location>
</feature>
<dbReference type="PANTHER" id="PTHR24166">
    <property type="entry name" value="ROLLING PEBBLES, ISOFORM B"/>
    <property type="match status" value="1"/>
</dbReference>
<sequence length="923" mass="103785">MPTFEKIELDFLSLISVHTEDASILEEKCQLFLKCLAIAEGPARDEALALAEDLQQEVFKDHRVSFTLLIHQKMKHSSATEIEFRSDHTISLQLQNLLKKFPGLVRDIRKFYAISKEYDVIDIARWIEESYEVTGLVHDGTTVDEIFNVLQPHYNFLCIDPLSDLMEEYPINDQNVLLKYHEYTECLESFTDSAKISEVMTSIEAALTEEGSKTDPKVVLKLSGKWTDRTIKNLQKLMEYFFPEEARYLTIKKMRTGSIEIHFLVASYKFIHSLMVKAKYKAQLMCHFGIIQFTINNETISNEVEDVNFSFDESLLHVISISDQDEEYKKIVLLLMQFDININYRNSSGNTALTLASSGKHHQAVDILLSKSPDVNIRNNKGVTALMIASYYGNTQIVELLLRNRPDINVCESEGWTALMFACLDGHCDVVKLLLTKNPDVDIQNDKGETALFIACDNGHCQVVEVLLCANPNIRIGTNDGWTALMLSCCKGYHIIVDLLLRRNADIISKEYKEGWNAFSLACYYGHYQVIEILLSNIRAIDDQDNNGSKIVINTKSKDGWTSLMLACLNGHHQVVQLLLDEELDINTQVKEKGWTALMIACANGHCQVVNLLLSKHPNINIQDRDGWTALMLACNNGHFSVVELLLNEDIDLGIKRNDGRTALAYVLQKGYETPNYLNIMERLLHSHPNLMHQIKNVTVHSVVLAAIYCNPDAVEIIMKKFEVSQEHYTRAFVTACYNGCSSVINLLSDKITSIINEKELLIAAVEGDLGLLVSMLFEVGMSPDTPLAGGITPLMIAASCGHIEIVETLIQAGANINKTNDKGFTVLDILLNKEENVLTNSIVDLLISTTGKVKPFSATRPQPISTSRGDISSNISLIRSIIDSEENPIQFHSNLLMSAAHRKLEDGNEDMAEDTQNTRHIM</sequence>
<feature type="repeat" description="ANK" evidence="3">
    <location>
        <begin position="790"/>
        <end position="822"/>
    </location>
</feature>
<keyword evidence="1" id="KW-0677">Repeat</keyword>
<evidence type="ECO:0000313" key="4">
    <source>
        <dbReference type="EnsemblMetazoa" id="XP_019861721.1"/>
    </source>
</evidence>
<reference evidence="5" key="1">
    <citation type="journal article" date="2010" name="Nature">
        <title>The Amphimedon queenslandica genome and the evolution of animal complexity.</title>
        <authorList>
            <person name="Srivastava M."/>
            <person name="Simakov O."/>
            <person name="Chapman J."/>
            <person name="Fahey B."/>
            <person name="Gauthier M.E."/>
            <person name="Mitros T."/>
            <person name="Richards G.S."/>
            <person name="Conaco C."/>
            <person name="Dacre M."/>
            <person name="Hellsten U."/>
            <person name="Larroux C."/>
            <person name="Putnam N.H."/>
            <person name="Stanke M."/>
            <person name="Adamska M."/>
            <person name="Darling A."/>
            <person name="Degnan S.M."/>
            <person name="Oakley T.H."/>
            <person name="Plachetzki D.C."/>
            <person name="Zhai Y."/>
            <person name="Adamski M."/>
            <person name="Calcino A."/>
            <person name="Cummins S.F."/>
            <person name="Goodstein D.M."/>
            <person name="Harris C."/>
            <person name="Jackson D.J."/>
            <person name="Leys S.P."/>
            <person name="Shu S."/>
            <person name="Woodcroft B.J."/>
            <person name="Vervoort M."/>
            <person name="Kosik K.S."/>
            <person name="Manning G."/>
            <person name="Degnan B.M."/>
            <person name="Rokhsar D.S."/>
        </authorList>
    </citation>
    <scope>NUCLEOTIDE SEQUENCE [LARGE SCALE GENOMIC DNA]</scope>
</reference>
<evidence type="ECO:0000256" key="2">
    <source>
        <dbReference type="ARBA" id="ARBA00023043"/>
    </source>
</evidence>
<dbReference type="SMART" id="SM00248">
    <property type="entry name" value="ANK"/>
    <property type="match status" value="12"/>
</dbReference>
<organism evidence="4 5">
    <name type="scientific">Amphimedon queenslandica</name>
    <name type="common">Sponge</name>
    <dbReference type="NCBI Taxonomy" id="400682"/>
    <lineage>
        <taxon>Eukaryota</taxon>
        <taxon>Metazoa</taxon>
        <taxon>Porifera</taxon>
        <taxon>Demospongiae</taxon>
        <taxon>Heteroscleromorpha</taxon>
        <taxon>Haplosclerida</taxon>
        <taxon>Niphatidae</taxon>
        <taxon>Amphimedon</taxon>
    </lineage>
</organism>